<dbReference type="AlphaFoldDB" id="A0A7V3PTA2"/>
<evidence type="ECO:0000313" key="2">
    <source>
        <dbReference type="EMBL" id="HGD12967.1"/>
    </source>
</evidence>
<organism evidence="2">
    <name type="scientific">candidate division WOR-3 bacterium</name>
    <dbReference type="NCBI Taxonomy" id="2052148"/>
    <lineage>
        <taxon>Bacteria</taxon>
        <taxon>Bacteria division WOR-3</taxon>
    </lineage>
</organism>
<proteinExistence type="inferred from homology"/>
<dbReference type="SUPFAM" id="SSF54913">
    <property type="entry name" value="GlnB-like"/>
    <property type="match status" value="1"/>
</dbReference>
<dbReference type="InterPro" id="IPR011322">
    <property type="entry name" value="N-reg_PII-like_a/b"/>
</dbReference>
<dbReference type="PANTHER" id="PTHR23419">
    <property type="entry name" value="DIVALENT CATION TOLERANCE CUTA-RELATED"/>
    <property type="match status" value="1"/>
</dbReference>
<sequence length="115" mass="13387">MEYLQVFITFPDRKTAGRVSRLLLDKRLAACVQVFGPVSSSYHWEGKVEQSREWLCLVKTARQHYQTLEQSVREIHPYKVPEIIALPVVRGYREYLRWLAGELNPVVKRSGKSVV</sequence>
<dbReference type="Gene3D" id="3.30.70.120">
    <property type="match status" value="1"/>
</dbReference>
<dbReference type="GO" id="GO:0005507">
    <property type="term" value="F:copper ion binding"/>
    <property type="evidence" value="ECO:0007669"/>
    <property type="project" value="TreeGrafter"/>
</dbReference>
<dbReference type="Pfam" id="PF03091">
    <property type="entry name" value="CutA1"/>
    <property type="match status" value="1"/>
</dbReference>
<name>A0A7V3PTA2_UNCW3</name>
<dbReference type="GO" id="GO:0010038">
    <property type="term" value="P:response to metal ion"/>
    <property type="evidence" value="ECO:0007669"/>
    <property type="project" value="InterPro"/>
</dbReference>
<protein>
    <submittedName>
        <fullName evidence="2">Divalent-cation tolerance protein CutA</fullName>
    </submittedName>
</protein>
<gene>
    <name evidence="2" type="ORF">ENX16_02665</name>
</gene>
<evidence type="ECO:0000256" key="1">
    <source>
        <dbReference type="ARBA" id="ARBA00010169"/>
    </source>
</evidence>
<comment type="similarity">
    <text evidence="1">Belongs to the CutA family.</text>
</comment>
<dbReference type="InterPro" id="IPR015867">
    <property type="entry name" value="N-reg_PII/ATP_PRibTrfase_C"/>
</dbReference>
<dbReference type="EMBL" id="DTMZ01000058">
    <property type="protein sequence ID" value="HGD12967.1"/>
    <property type="molecule type" value="Genomic_DNA"/>
</dbReference>
<accession>A0A7V3PTA2</accession>
<comment type="caution">
    <text evidence="2">The sequence shown here is derived from an EMBL/GenBank/DDBJ whole genome shotgun (WGS) entry which is preliminary data.</text>
</comment>
<reference evidence="2" key="1">
    <citation type="journal article" date="2020" name="mSystems">
        <title>Genome- and Community-Level Interaction Insights into Carbon Utilization and Element Cycling Functions of Hydrothermarchaeota in Hydrothermal Sediment.</title>
        <authorList>
            <person name="Zhou Z."/>
            <person name="Liu Y."/>
            <person name="Xu W."/>
            <person name="Pan J."/>
            <person name="Luo Z.H."/>
            <person name="Li M."/>
        </authorList>
    </citation>
    <scope>NUCLEOTIDE SEQUENCE [LARGE SCALE GENOMIC DNA]</scope>
    <source>
        <strain evidence="2">SpSt-914</strain>
    </source>
</reference>
<dbReference type="InterPro" id="IPR004323">
    <property type="entry name" value="Ion_tolerance_CutA"/>
</dbReference>
<dbReference type="PANTHER" id="PTHR23419:SF8">
    <property type="entry name" value="FI09726P"/>
    <property type="match status" value="1"/>
</dbReference>